<dbReference type="Proteomes" id="UP000620124">
    <property type="component" value="Unassembled WGS sequence"/>
</dbReference>
<evidence type="ECO:0000313" key="2">
    <source>
        <dbReference type="Proteomes" id="UP000620124"/>
    </source>
</evidence>
<dbReference type="SUPFAM" id="SSF52047">
    <property type="entry name" value="RNI-like"/>
    <property type="match status" value="1"/>
</dbReference>
<gene>
    <name evidence="1" type="ORF">MVEN_02358000</name>
</gene>
<keyword evidence="2" id="KW-1185">Reference proteome</keyword>
<evidence type="ECO:0000313" key="1">
    <source>
        <dbReference type="EMBL" id="KAF7333422.1"/>
    </source>
</evidence>
<name>A0A8H6X2W9_9AGAR</name>
<dbReference type="Gene3D" id="3.80.10.10">
    <property type="entry name" value="Ribonuclease Inhibitor"/>
    <property type="match status" value="1"/>
</dbReference>
<dbReference type="AlphaFoldDB" id="A0A8H6X2W9"/>
<dbReference type="InterPro" id="IPR032675">
    <property type="entry name" value="LRR_dom_sf"/>
</dbReference>
<dbReference type="OrthoDB" id="3258386at2759"/>
<proteinExistence type="predicted"/>
<accession>A0A8H6X2W9</accession>
<dbReference type="EMBL" id="JACAZI010000029">
    <property type="protein sequence ID" value="KAF7333422.1"/>
    <property type="molecule type" value="Genomic_DNA"/>
</dbReference>
<comment type="caution">
    <text evidence="1">The sequence shown here is derived from an EMBL/GenBank/DDBJ whole genome shotgun (WGS) entry which is preliminary data.</text>
</comment>
<organism evidence="1 2">
    <name type="scientific">Mycena venus</name>
    <dbReference type="NCBI Taxonomy" id="2733690"/>
    <lineage>
        <taxon>Eukaryota</taxon>
        <taxon>Fungi</taxon>
        <taxon>Dikarya</taxon>
        <taxon>Basidiomycota</taxon>
        <taxon>Agaricomycotina</taxon>
        <taxon>Agaricomycetes</taxon>
        <taxon>Agaricomycetidae</taxon>
        <taxon>Agaricales</taxon>
        <taxon>Marasmiineae</taxon>
        <taxon>Mycenaceae</taxon>
        <taxon>Mycena</taxon>
    </lineage>
</organism>
<sequence length="507" mass="56975">MHLALGIPEIVEIICAQLASPLLNSLRRRDFAALARTCKAFHNPALDVLWRKQDTLTRLLKCLPSHLWEEVMRLIKAPLPEDWEKISAYSRRIRELSLTESWSGGFPSSNVLETLASLPRSLCPNLRSLNWAPKTESFFPYILLFLGPEVTHAYIDVPPIASHISLLPTLLRYPELKTFRLGSNSNDTSVLLPASSAIALELSKIESLSLDTLDRPALEHLSRLPSLQILNLRIPEERDLGPQSPSAAIIPRHSQPFTFPALRNVQFFASTIEFATEFAQMLSGCHLEKFMMGTDVLASNVTMGLLYSALSMHVSPTTLHSLWISDVDDGISITPTPPVAPAGFDIDDTTAWDMARAWPKIQSLELGTSTELLHSTRMTLHGYRAFAKHCENLHNLKLAVDASTVPPFDRSPDTRISQHRLRTIDVLKSPISDPRAVARFMSGLFPRLADISTLNDWRWDDLIETEDDAEIEEARALHTRWKQVEALVPMIASIREEERHWAAMANE</sequence>
<protein>
    <recommendedName>
        <fullName evidence="3">F-box domain-containing protein</fullName>
    </recommendedName>
</protein>
<evidence type="ECO:0008006" key="3">
    <source>
        <dbReference type="Google" id="ProtNLM"/>
    </source>
</evidence>
<reference evidence="1" key="1">
    <citation type="submission" date="2020-05" db="EMBL/GenBank/DDBJ databases">
        <title>Mycena genomes resolve the evolution of fungal bioluminescence.</title>
        <authorList>
            <person name="Tsai I.J."/>
        </authorList>
    </citation>
    <scope>NUCLEOTIDE SEQUENCE</scope>
    <source>
        <strain evidence="1">CCC161011</strain>
    </source>
</reference>